<dbReference type="InterPro" id="IPR006976">
    <property type="entry name" value="VanZ-like"/>
</dbReference>
<dbReference type="AlphaFoldDB" id="A0A2T0RDQ4"/>
<sequence length="170" mass="18063">MGIGLLTFIRHPVPQLIFAAFVVLSWPLSGLAGRDTRRRLAAAALVVSAGAIIALTATPSFADPATFAANPPHFLTLLDRPGLLARQLVAPPSDLEQVANIALYVPLGISGALLWRRWLPATAFGFLLVLAIETVQYVIPGRAGSITDIRNNTLGALLGAVLTAVLQRRR</sequence>
<evidence type="ECO:0000256" key="1">
    <source>
        <dbReference type="SAM" id="Phobius"/>
    </source>
</evidence>
<dbReference type="PANTHER" id="PTHR36834">
    <property type="entry name" value="MEMBRANE PROTEIN-RELATED"/>
    <property type="match status" value="1"/>
</dbReference>
<dbReference type="Pfam" id="PF04892">
    <property type="entry name" value="VanZ"/>
    <property type="match status" value="1"/>
</dbReference>
<dbReference type="RefSeq" id="WP_106131163.1">
    <property type="nucleotide sequence ID" value="NZ_PVZG01000035.1"/>
</dbReference>
<gene>
    <name evidence="3" type="ORF">CLV70_13520</name>
</gene>
<dbReference type="InterPro" id="IPR053150">
    <property type="entry name" value="Teicoplanin_resist-assoc"/>
</dbReference>
<feature type="transmembrane region" description="Helical" evidence="1">
    <location>
        <begin position="122"/>
        <end position="139"/>
    </location>
</feature>
<keyword evidence="1" id="KW-0812">Transmembrane</keyword>
<reference evidence="3 4" key="1">
    <citation type="submission" date="2018-03" db="EMBL/GenBank/DDBJ databases">
        <title>Genomic Encyclopedia of Archaeal and Bacterial Type Strains, Phase II (KMG-II): from individual species to whole genera.</title>
        <authorList>
            <person name="Goeker M."/>
        </authorList>
    </citation>
    <scope>NUCLEOTIDE SEQUENCE [LARGE SCALE GENOMIC DNA]</scope>
    <source>
        <strain evidence="3 4">DSM 45348</strain>
    </source>
</reference>
<dbReference type="EMBL" id="PVZG01000035">
    <property type="protein sequence ID" value="PRY19316.1"/>
    <property type="molecule type" value="Genomic_DNA"/>
</dbReference>
<comment type="caution">
    <text evidence="3">The sequence shown here is derived from an EMBL/GenBank/DDBJ whole genome shotgun (WGS) entry which is preliminary data.</text>
</comment>
<feature type="transmembrane region" description="Helical" evidence="1">
    <location>
        <begin position="40"/>
        <end position="62"/>
    </location>
</feature>
<accession>A0A2T0RDQ4</accession>
<feature type="transmembrane region" description="Helical" evidence="1">
    <location>
        <begin position="12"/>
        <end position="33"/>
    </location>
</feature>
<dbReference type="OrthoDB" id="3787741at2"/>
<dbReference type="Proteomes" id="UP000239209">
    <property type="component" value="Unassembled WGS sequence"/>
</dbReference>
<keyword evidence="1" id="KW-0472">Membrane</keyword>
<organism evidence="3 4">
    <name type="scientific">Pseudosporangium ferrugineum</name>
    <dbReference type="NCBI Taxonomy" id="439699"/>
    <lineage>
        <taxon>Bacteria</taxon>
        <taxon>Bacillati</taxon>
        <taxon>Actinomycetota</taxon>
        <taxon>Actinomycetes</taxon>
        <taxon>Micromonosporales</taxon>
        <taxon>Micromonosporaceae</taxon>
        <taxon>Pseudosporangium</taxon>
    </lineage>
</organism>
<evidence type="ECO:0000313" key="4">
    <source>
        <dbReference type="Proteomes" id="UP000239209"/>
    </source>
</evidence>
<dbReference type="PANTHER" id="PTHR36834:SF1">
    <property type="entry name" value="INTEGRAL MEMBRANE PROTEIN"/>
    <property type="match status" value="1"/>
</dbReference>
<evidence type="ECO:0000313" key="3">
    <source>
        <dbReference type="EMBL" id="PRY19316.1"/>
    </source>
</evidence>
<keyword evidence="4" id="KW-1185">Reference proteome</keyword>
<proteinExistence type="predicted"/>
<evidence type="ECO:0000259" key="2">
    <source>
        <dbReference type="Pfam" id="PF04892"/>
    </source>
</evidence>
<protein>
    <submittedName>
        <fullName evidence="3">VanZ like protein</fullName>
    </submittedName>
</protein>
<feature type="domain" description="VanZ-like" evidence="2">
    <location>
        <begin position="93"/>
        <end position="166"/>
    </location>
</feature>
<name>A0A2T0RDQ4_9ACTN</name>
<keyword evidence="1" id="KW-1133">Transmembrane helix</keyword>